<dbReference type="GO" id="GO:0005886">
    <property type="term" value="C:plasma membrane"/>
    <property type="evidence" value="ECO:0007669"/>
    <property type="project" value="UniProtKB-SubCell"/>
</dbReference>
<keyword evidence="6 10" id="KW-1133">Transmembrane helix</keyword>
<evidence type="ECO:0000256" key="3">
    <source>
        <dbReference type="ARBA" id="ARBA00022475"/>
    </source>
</evidence>
<keyword evidence="9 10" id="KW-0170">Cobalt</keyword>
<dbReference type="GO" id="GO:0015087">
    <property type="term" value="F:cobalt ion transmembrane transporter activity"/>
    <property type="evidence" value="ECO:0007669"/>
    <property type="project" value="UniProtKB-UniRule"/>
</dbReference>
<keyword evidence="4 10" id="KW-0169">Cobalamin biosynthesis</keyword>
<name>A0ABD5NYY0_9EURY</name>
<dbReference type="Pfam" id="PF02553">
    <property type="entry name" value="CbiN"/>
    <property type="match status" value="1"/>
</dbReference>
<comment type="similarity">
    <text evidence="10">Belongs to the CbiN family.</text>
</comment>
<evidence type="ECO:0000256" key="6">
    <source>
        <dbReference type="ARBA" id="ARBA00022989"/>
    </source>
</evidence>
<dbReference type="InterPro" id="IPR003705">
    <property type="entry name" value="CbiN"/>
</dbReference>
<evidence type="ECO:0000256" key="8">
    <source>
        <dbReference type="ARBA" id="ARBA00023136"/>
    </source>
</evidence>
<evidence type="ECO:0000256" key="7">
    <source>
        <dbReference type="ARBA" id="ARBA00023065"/>
    </source>
</evidence>
<protein>
    <recommendedName>
        <fullName evidence="10">Cobalt transport protein CbiN</fullName>
    </recommendedName>
    <alternativeName>
        <fullName evidence="10">Energy-coupling factor transporter probable substrate-capture protein CbiN</fullName>
        <shortName evidence="10">ECF transporter S component CbiN</shortName>
    </alternativeName>
</protein>
<dbReference type="NCBIfam" id="NF002780">
    <property type="entry name" value="PRK02898.1"/>
    <property type="match status" value="1"/>
</dbReference>
<keyword evidence="5 10" id="KW-0812">Transmembrane</keyword>
<sequence length="91" mass="9355">MNRAILVGVVLLVALVAITGVVPGAWGGADGEAEETIGEVAPEYEPWLSPIWTPPSGEIESLLFSLQAGLGGAVIGYYVGAFGRNRNASNA</sequence>
<evidence type="ECO:0000256" key="10">
    <source>
        <dbReference type="HAMAP-Rule" id="MF_00330"/>
    </source>
</evidence>
<dbReference type="PANTHER" id="PTHR38662:SF1">
    <property type="entry name" value="COBALT TRANSPORT PROTEIN CBIN"/>
    <property type="match status" value="1"/>
</dbReference>
<comment type="subcellular location">
    <subcellularLocation>
        <location evidence="10">Cell membrane</location>
        <topology evidence="10">Multi-pass membrane protein</topology>
    </subcellularLocation>
</comment>
<reference evidence="11 12" key="1">
    <citation type="journal article" date="2014" name="Int. J. Syst. Evol. Microbiol.">
        <title>Complete genome sequence of Corynebacterium casei LMG S-19264T (=DSM 44701T), isolated from a smear-ripened cheese.</title>
        <authorList>
            <consortium name="US DOE Joint Genome Institute (JGI-PGF)"/>
            <person name="Walter F."/>
            <person name="Albersmeier A."/>
            <person name="Kalinowski J."/>
            <person name="Ruckert C."/>
        </authorList>
    </citation>
    <scope>NUCLEOTIDE SEQUENCE [LARGE SCALE GENOMIC DNA]</scope>
    <source>
        <strain evidence="11 12">IBRC-M 10912</strain>
    </source>
</reference>
<evidence type="ECO:0000256" key="9">
    <source>
        <dbReference type="ARBA" id="ARBA00023285"/>
    </source>
</evidence>
<dbReference type="PANTHER" id="PTHR38662">
    <property type="entry name" value="COBALT TRANSPORT PROTEIN CBIN"/>
    <property type="match status" value="1"/>
</dbReference>
<gene>
    <name evidence="10" type="primary">cbiN</name>
    <name evidence="11" type="ORF">ACFOZ7_09390</name>
</gene>
<dbReference type="GO" id="GO:0009236">
    <property type="term" value="P:cobalamin biosynthetic process"/>
    <property type="evidence" value="ECO:0007669"/>
    <property type="project" value="UniProtKB-UniRule"/>
</dbReference>
<feature type="transmembrane region" description="Helical" evidence="10">
    <location>
        <begin position="62"/>
        <end position="80"/>
    </location>
</feature>
<keyword evidence="2 10" id="KW-0813">Transport</keyword>
<comment type="caution">
    <text evidence="11">The sequence shown here is derived from an EMBL/GenBank/DDBJ whole genome shotgun (WGS) entry which is preliminary data.</text>
</comment>
<dbReference type="EMBL" id="JBHSDJ010000029">
    <property type="protein sequence ID" value="MFC4247207.1"/>
    <property type="molecule type" value="Genomic_DNA"/>
</dbReference>
<comment type="subunit">
    <text evidence="10">Forms an energy-coupling factor (ECF) transporter complex composed of an ATP-binding protein (A component, CbiO), a transmembrane protein (T component, CbiQ) and 2 possible substrate-capture proteins (S components, CbiM and CbiN) of unknown stoichimetry.</text>
</comment>
<evidence type="ECO:0000313" key="11">
    <source>
        <dbReference type="EMBL" id="MFC4247207.1"/>
    </source>
</evidence>
<dbReference type="GeneID" id="71853852"/>
<dbReference type="RefSeq" id="WP_246974606.1">
    <property type="nucleotide sequence ID" value="NZ_CP095397.1"/>
</dbReference>
<dbReference type="HAMAP" id="MF_00330">
    <property type="entry name" value="CbiN"/>
    <property type="match status" value="1"/>
</dbReference>
<keyword evidence="8 10" id="KW-0472">Membrane</keyword>
<comment type="pathway">
    <text evidence="10">Cofactor biosynthesis; adenosylcobalamin biosynthesis.</text>
</comment>
<accession>A0ABD5NYY0</accession>
<evidence type="ECO:0000313" key="12">
    <source>
        <dbReference type="Proteomes" id="UP001595821"/>
    </source>
</evidence>
<comment type="function">
    <text evidence="10">Part of the energy-coupling factor (ECF) transporter complex CbiMNOQ involved in cobalt import.</text>
</comment>
<proteinExistence type="inferred from homology"/>
<keyword evidence="7 10" id="KW-0406">Ion transport</keyword>
<evidence type="ECO:0000256" key="5">
    <source>
        <dbReference type="ARBA" id="ARBA00022692"/>
    </source>
</evidence>
<keyword evidence="1 10" id="KW-0171">Cobalt transport</keyword>
<evidence type="ECO:0000256" key="2">
    <source>
        <dbReference type="ARBA" id="ARBA00022448"/>
    </source>
</evidence>
<keyword evidence="3 10" id="KW-1003">Cell membrane</keyword>
<dbReference type="Proteomes" id="UP001595821">
    <property type="component" value="Unassembled WGS sequence"/>
</dbReference>
<evidence type="ECO:0000256" key="4">
    <source>
        <dbReference type="ARBA" id="ARBA00022573"/>
    </source>
</evidence>
<organism evidence="11 12">
    <name type="scientific">Natribaculum luteum</name>
    <dbReference type="NCBI Taxonomy" id="1586232"/>
    <lineage>
        <taxon>Archaea</taxon>
        <taxon>Methanobacteriati</taxon>
        <taxon>Methanobacteriota</taxon>
        <taxon>Stenosarchaea group</taxon>
        <taxon>Halobacteria</taxon>
        <taxon>Halobacteriales</taxon>
        <taxon>Natrialbaceae</taxon>
        <taxon>Natribaculum</taxon>
    </lineage>
</organism>
<comment type="caution">
    <text evidence="10">Lacks conserved residue(s) required for the propagation of feature annotation.</text>
</comment>
<evidence type="ECO:0000256" key="1">
    <source>
        <dbReference type="ARBA" id="ARBA00022426"/>
    </source>
</evidence>
<dbReference type="AlphaFoldDB" id="A0ABD5NYY0"/>